<feature type="domain" description="RNase H type-1" evidence="1">
    <location>
        <begin position="217"/>
        <end position="339"/>
    </location>
</feature>
<gene>
    <name evidence="2" type="ORF">G4B88_013785</name>
</gene>
<dbReference type="Gene3D" id="3.30.420.10">
    <property type="entry name" value="Ribonuclease H-like superfamily/Ribonuclease H"/>
    <property type="match status" value="1"/>
</dbReference>
<comment type="caution">
    <text evidence="2">The sequence shown here is derived from an EMBL/GenBank/DDBJ whole genome shotgun (WGS) entry which is preliminary data.</text>
</comment>
<dbReference type="PANTHER" id="PTHR47074">
    <property type="entry name" value="BNAC02G40300D PROTEIN"/>
    <property type="match status" value="1"/>
</dbReference>
<protein>
    <recommendedName>
        <fullName evidence="1">RNase H type-1 domain-containing protein</fullName>
    </recommendedName>
</protein>
<dbReference type="GO" id="GO:0003676">
    <property type="term" value="F:nucleic acid binding"/>
    <property type="evidence" value="ECO:0007669"/>
    <property type="project" value="InterPro"/>
</dbReference>
<dbReference type="InterPro" id="IPR044730">
    <property type="entry name" value="RNase_H-like_dom_plant"/>
</dbReference>
<sequence length="356" mass="39002">MGIGMRNLSNPTSIQMMLILSFLWPLVIRRWTMKSCGTTLRMGSIVSRVGTTEASNMKGIESYWNHIWKLRVPQKVKHFLWRVSHSWLPANRKLLLIPATIGVVISIMKELFTLFGDVKRSSQSGKEAIFGKSLNKLELRTLGSLWKATSHCLQSCLGNVGMKGMLGCTTGFCMPACGVVDWCILVDVDLQDQYTIQGKTKEKSRWSPPQVGVWKVNVDAGVYNMNGSCSSGVVIRDHSGQVLCSSSGFSSRPLSALPAESVAVISGLKLALAAGVKKNQVASDCLNAINLINNPSRSISDVDNLLEEITGLSCNFDLVEFRFELRDANLLAHSLAKLALKSKTSASWNRGVPLIV</sequence>
<dbReference type="InterPro" id="IPR052929">
    <property type="entry name" value="RNase_H-like_EbsB-rel"/>
</dbReference>
<accession>A0A7J6I094</accession>
<organism evidence="2 3">
    <name type="scientific">Cannabis sativa</name>
    <name type="common">Hemp</name>
    <name type="synonym">Marijuana</name>
    <dbReference type="NCBI Taxonomy" id="3483"/>
    <lineage>
        <taxon>Eukaryota</taxon>
        <taxon>Viridiplantae</taxon>
        <taxon>Streptophyta</taxon>
        <taxon>Embryophyta</taxon>
        <taxon>Tracheophyta</taxon>
        <taxon>Spermatophyta</taxon>
        <taxon>Magnoliopsida</taxon>
        <taxon>eudicotyledons</taxon>
        <taxon>Gunneridae</taxon>
        <taxon>Pentapetalae</taxon>
        <taxon>rosids</taxon>
        <taxon>fabids</taxon>
        <taxon>Rosales</taxon>
        <taxon>Cannabaceae</taxon>
        <taxon>Cannabis</taxon>
    </lineage>
</organism>
<dbReference type="Pfam" id="PF13456">
    <property type="entry name" value="RVT_3"/>
    <property type="match status" value="1"/>
</dbReference>
<dbReference type="InterPro" id="IPR012337">
    <property type="entry name" value="RNaseH-like_sf"/>
</dbReference>
<dbReference type="InterPro" id="IPR002156">
    <property type="entry name" value="RNaseH_domain"/>
</dbReference>
<keyword evidence="3" id="KW-1185">Reference proteome</keyword>
<dbReference type="CDD" id="cd06222">
    <property type="entry name" value="RNase_H_like"/>
    <property type="match status" value="1"/>
</dbReference>
<proteinExistence type="predicted"/>
<dbReference type="InterPro" id="IPR036397">
    <property type="entry name" value="RNaseH_sf"/>
</dbReference>
<reference evidence="2 3" key="1">
    <citation type="journal article" date="2020" name="bioRxiv">
        <title>Sequence and annotation of 42 cannabis genomes reveals extensive copy number variation in cannabinoid synthesis and pathogen resistance genes.</title>
        <authorList>
            <person name="Mckernan K.J."/>
            <person name="Helbert Y."/>
            <person name="Kane L.T."/>
            <person name="Ebling H."/>
            <person name="Zhang L."/>
            <person name="Liu B."/>
            <person name="Eaton Z."/>
            <person name="Mclaughlin S."/>
            <person name="Kingan S."/>
            <person name="Baybayan P."/>
            <person name="Concepcion G."/>
            <person name="Jordan M."/>
            <person name="Riva A."/>
            <person name="Barbazuk W."/>
            <person name="Harkins T."/>
        </authorList>
    </citation>
    <scope>NUCLEOTIDE SEQUENCE [LARGE SCALE GENOMIC DNA]</scope>
    <source>
        <strain evidence="3">cv. Jamaican Lion 4</strain>
        <tissue evidence="2">Leaf</tissue>
    </source>
</reference>
<dbReference type="AlphaFoldDB" id="A0A7J6I094"/>
<dbReference type="GO" id="GO:0004523">
    <property type="term" value="F:RNA-DNA hybrid ribonuclease activity"/>
    <property type="evidence" value="ECO:0007669"/>
    <property type="project" value="InterPro"/>
</dbReference>
<dbReference type="PANTHER" id="PTHR47074:SF11">
    <property type="entry name" value="REVERSE TRANSCRIPTASE-LIKE PROTEIN"/>
    <property type="match status" value="1"/>
</dbReference>
<evidence type="ECO:0000259" key="1">
    <source>
        <dbReference type="Pfam" id="PF13456"/>
    </source>
</evidence>
<evidence type="ECO:0000313" key="3">
    <source>
        <dbReference type="Proteomes" id="UP000583929"/>
    </source>
</evidence>
<name>A0A7J6I094_CANSA</name>
<dbReference type="Proteomes" id="UP000583929">
    <property type="component" value="Unassembled WGS sequence"/>
</dbReference>
<dbReference type="EMBL" id="JAATIQ010000013">
    <property type="protein sequence ID" value="KAF4400944.1"/>
    <property type="molecule type" value="Genomic_DNA"/>
</dbReference>
<evidence type="ECO:0000313" key="2">
    <source>
        <dbReference type="EMBL" id="KAF4400944.1"/>
    </source>
</evidence>
<dbReference type="SUPFAM" id="SSF53098">
    <property type="entry name" value="Ribonuclease H-like"/>
    <property type="match status" value="1"/>
</dbReference>